<dbReference type="SUPFAM" id="SSF53271">
    <property type="entry name" value="PRTase-like"/>
    <property type="match status" value="1"/>
</dbReference>
<dbReference type="Gene3D" id="3.40.50.2020">
    <property type="match status" value="1"/>
</dbReference>
<proteinExistence type="inferred from homology"/>
<dbReference type="EMBL" id="LSTV01000001">
    <property type="protein sequence ID" value="OAH50895.1"/>
    <property type="molecule type" value="Genomic_DNA"/>
</dbReference>
<name>A0A177KDJ0_9MICO</name>
<dbReference type="AlphaFoldDB" id="A0A177KDJ0"/>
<dbReference type="Pfam" id="PF00156">
    <property type="entry name" value="Pribosyltran"/>
    <property type="match status" value="1"/>
</dbReference>
<dbReference type="InterPro" id="IPR000836">
    <property type="entry name" value="PRTase_dom"/>
</dbReference>
<dbReference type="InterPro" id="IPR051910">
    <property type="entry name" value="ComF/GntX_DNA_util-trans"/>
</dbReference>
<dbReference type="PANTHER" id="PTHR47505:SF1">
    <property type="entry name" value="DNA UTILIZATION PROTEIN YHGH"/>
    <property type="match status" value="1"/>
</dbReference>
<sequence length="224" mass="23492">MPPPAAPVVAVRRAVADALAVVFPVACAGCDDPDRDLCGACRRLLSPTPIVRRLPSGLEVRSGLVFEGVPARVIRSFKEGGRTSLARPLAAALAAAWPLDVDAVPVPVPASPASLRRRGYAPVELLCRRAGWRPHRLLRVARRTADQRSLAKEQRAANLAGALAVRPRAHRLLGDMRVVLVDDVVTTGATLEEAARALRAAGIPVVGAVTVAATPRRAGSGDSS</sequence>
<evidence type="ECO:0000313" key="3">
    <source>
        <dbReference type="EMBL" id="OAH50895.1"/>
    </source>
</evidence>
<accession>A0A177KDJ0</accession>
<dbReference type="Proteomes" id="UP000076998">
    <property type="component" value="Unassembled WGS sequence"/>
</dbReference>
<dbReference type="InterPro" id="IPR029057">
    <property type="entry name" value="PRTase-like"/>
</dbReference>
<protein>
    <recommendedName>
        <fullName evidence="2">Phosphoribosyltransferase domain-containing protein</fullName>
    </recommendedName>
</protein>
<gene>
    <name evidence="3" type="ORF">AYL44_01005</name>
</gene>
<evidence type="ECO:0000313" key="4">
    <source>
        <dbReference type="Proteomes" id="UP000076998"/>
    </source>
</evidence>
<evidence type="ECO:0000259" key="2">
    <source>
        <dbReference type="Pfam" id="PF00156"/>
    </source>
</evidence>
<organism evidence="3 4">
    <name type="scientific">Microbacterium oleivorans</name>
    <dbReference type="NCBI Taxonomy" id="273677"/>
    <lineage>
        <taxon>Bacteria</taxon>
        <taxon>Bacillati</taxon>
        <taxon>Actinomycetota</taxon>
        <taxon>Actinomycetes</taxon>
        <taxon>Micrococcales</taxon>
        <taxon>Microbacteriaceae</taxon>
        <taxon>Microbacterium</taxon>
    </lineage>
</organism>
<comment type="caution">
    <text evidence="3">The sequence shown here is derived from an EMBL/GenBank/DDBJ whole genome shotgun (WGS) entry which is preliminary data.</text>
</comment>
<evidence type="ECO:0000256" key="1">
    <source>
        <dbReference type="ARBA" id="ARBA00008007"/>
    </source>
</evidence>
<reference evidence="3 4" key="1">
    <citation type="submission" date="2016-02" db="EMBL/GenBank/DDBJ databases">
        <authorList>
            <person name="Wen L."/>
            <person name="He K."/>
            <person name="Yang H."/>
        </authorList>
    </citation>
    <scope>NUCLEOTIDE SEQUENCE [LARGE SCALE GENOMIC DNA]</scope>
    <source>
        <strain evidence="3 4">CD11_3</strain>
    </source>
</reference>
<dbReference type="RefSeq" id="WP_064001410.1">
    <property type="nucleotide sequence ID" value="NZ_LSTV01000001.1"/>
</dbReference>
<dbReference type="OrthoDB" id="5242900at2"/>
<dbReference type="PANTHER" id="PTHR47505">
    <property type="entry name" value="DNA UTILIZATION PROTEIN YHGH"/>
    <property type="match status" value="1"/>
</dbReference>
<comment type="similarity">
    <text evidence="1">Belongs to the ComF/GntX family.</text>
</comment>
<feature type="domain" description="Phosphoribosyltransferase" evidence="2">
    <location>
        <begin position="139"/>
        <end position="218"/>
    </location>
</feature>